<dbReference type="GO" id="GO:0004467">
    <property type="term" value="F:long-chain fatty acid-CoA ligase activity"/>
    <property type="evidence" value="ECO:0007669"/>
    <property type="project" value="UniProtKB-EC"/>
</dbReference>
<keyword evidence="1" id="KW-0547">Nucleotide-binding</keyword>
<comment type="catalytic activity">
    <reaction evidence="3">
        <text>a long-chain fatty acid + ATP + CoA = a long-chain fatty acyl-CoA + AMP + diphosphate</text>
        <dbReference type="Rhea" id="RHEA:15421"/>
        <dbReference type="ChEBI" id="CHEBI:30616"/>
        <dbReference type="ChEBI" id="CHEBI:33019"/>
        <dbReference type="ChEBI" id="CHEBI:57287"/>
        <dbReference type="ChEBI" id="CHEBI:57560"/>
        <dbReference type="ChEBI" id="CHEBI:83139"/>
        <dbReference type="ChEBI" id="CHEBI:456215"/>
        <dbReference type="EC" id="6.2.1.3"/>
    </reaction>
    <physiologicalReaction direction="left-to-right" evidence="3">
        <dbReference type="Rhea" id="RHEA:15422"/>
    </physiologicalReaction>
</comment>
<accession>A0A2J8B240</accession>
<evidence type="ECO:0000256" key="3">
    <source>
        <dbReference type="ARBA" id="ARBA00024484"/>
    </source>
</evidence>
<dbReference type="InterPro" id="IPR042099">
    <property type="entry name" value="ANL_N_sf"/>
</dbReference>
<dbReference type="Pfam" id="PF00501">
    <property type="entry name" value="AMP-binding"/>
    <property type="match status" value="1"/>
</dbReference>
<dbReference type="InterPro" id="IPR000873">
    <property type="entry name" value="AMP-dep_synth/lig_dom"/>
</dbReference>
<dbReference type="PROSITE" id="PS00455">
    <property type="entry name" value="AMP_BINDING"/>
    <property type="match status" value="1"/>
</dbReference>
<dbReference type="Gene3D" id="3.40.50.12780">
    <property type="entry name" value="N-terminal domain of ligase-like"/>
    <property type="match status" value="1"/>
</dbReference>
<dbReference type="InterPro" id="IPR020845">
    <property type="entry name" value="AMP-binding_CS"/>
</dbReference>
<dbReference type="EMBL" id="NBZD01000002">
    <property type="protein sequence ID" value="PNH18848.1"/>
    <property type="molecule type" value="Genomic_DNA"/>
</dbReference>
<gene>
    <name evidence="5" type="ORF">B7R76_04650</name>
</gene>
<evidence type="ECO:0000259" key="4">
    <source>
        <dbReference type="Pfam" id="PF00501"/>
    </source>
</evidence>
<dbReference type="InterPro" id="IPR045851">
    <property type="entry name" value="AMP-bd_C_sf"/>
</dbReference>
<keyword evidence="2" id="KW-0067">ATP-binding</keyword>
<sequence>MIYQKGIQHYNEPAYTDMRAMLKTLADKFGDWPAYGYHLTPKDATVNKTYSRLWQDVQELGTGLETMQLLDPHDHAAIIGENSYAWSLAHISIILNAAVSVPLDKNLAISELISLINRGRCRLLFCDQSYLKYRNELLAGCPTIQALIILHKPEEILNLTDAKQDEPTKVPLYTCREIMTAGAGALAAGNTTFANVPLDPHAAAGLFFTSGTTSDSKGVLLSQDNILQNFRNGVRSLYSRKGSRVLSILPLHHTFENTVGMFAQLSHHNCIYFNDGLRYFLSNMKEWKIQTILAVPLLLENIYKQINQKLDKAGKRKLINFMRHLSHLLLKCGIDLRRQIFRPILQQFGGELRLIIAGAAALDPKISIFFNDIGIDCMLGYGLTEAGPMLAANCQKMLRPGSVGQPLADHEIKIDNGLDYSDANHTGEILGRSKSIMIGYYENPAATAAAIDSDGWLHTGDVGYLDKDGCLYITGRVKSMIVHTNGKKVFPEELETILQHIDGIGAAFVWGERNNRGTIDICAVLQIDRNSLPADIREKLKAAAATGAAGATGDNAARDPADAIIVDWLDKQIAAVNETTPQYKFIRYFLWCEKGMCLSTTLKVRRQLELERLHKFLAAKNCTIKDANRQKIEA</sequence>
<comment type="caution">
    <text evidence="5">The sequence shown here is derived from an EMBL/GenBank/DDBJ whole genome shotgun (WGS) entry which is preliminary data.</text>
</comment>
<evidence type="ECO:0000313" key="6">
    <source>
        <dbReference type="Proteomes" id="UP000236394"/>
    </source>
</evidence>
<dbReference type="PANTHER" id="PTHR43272">
    <property type="entry name" value="LONG-CHAIN-FATTY-ACID--COA LIGASE"/>
    <property type="match status" value="1"/>
</dbReference>
<dbReference type="GO" id="GO:0016020">
    <property type="term" value="C:membrane"/>
    <property type="evidence" value="ECO:0007669"/>
    <property type="project" value="TreeGrafter"/>
</dbReference>
<protein>
    <recommendedName>
        <fullName evidence="4">AMP-dependent synthetase/ligase domain-containing protein</fullName>
    </recommendedName>
</protein>
<feature type="domain" description="AMP-dependent synthetase/ligase" evidence="4">
    <location>
        <begin position="26"/>
        <end position="441"/>
    </location>
</feature>
<dbReference type="PANTHER" id="PTHR43272:SF33">
    <property type="entry name" value="AMP-BINDING DOMAIN-CONTAINING PROTEIN-RELATED"/>
    <property type="match status" value="1"/>
</dbReference>
<reference evidence="6" key="1">
    <citation type="submission" date="2017-04" db="EMBL/GenBank/DDBJ databases">
        <authorList>
            <person name="Bumgarner R.E."/>
            <person name="Fredricks D.N."/>
            <person name="Srinivasan S."/>
        </authorList>
    </citation>
    <scope>NUCLEOTIDE SEQUENCE [LARGE SCALE GENOMIC DNA]</scope>
    <source>
        <strain evidence="6">KA00405</strain>
    </source>
</reference>
<dbReference type="Proteomes" id="UP000236394">
    <property type="component" value="Unassembled WGS sequence"/>
</dbReference>
<dbReference type="Gene3D" id="3.30.300.30">
    <property type="match status" value="1"/>
</dbReference>
<evidence type="ECO:0000256" key="1">
    <source>
        <dbReference type="ARBA" id="ARBA00022741"/>
    </source>
</evidence>
<proteinExistence type="predicted"/>
<dbReference type="RefSeq" id="WP_102892506.1">
    <property type="nucleotide sequence ID" value="NZ_NBZD01000002.1"/>
</dbReference>
<dbReference type="GO" id="GO:0005524">
    <property type="term" value="F:ATP binding"/>
    <property type="evidence" value="ECO:0007669"/>
    <property type="project" value="UniProtKB-KW"/>
</dbReference>
<dbReference type="AlphaFoldDB" id="A0A2J8B240"/>
<name>A0A2J8B240_9FIRM</name>
<evidence type="ECO:0000313" key="5">
    <source>
        <dbReference type="EMBL" id="PNH18848.1"/>
    </source>
</evidence>
<dbReference type="SUPFAM" id="SSF56801">
    <property type="entry name" value="Acetyl-CoA synthetase-like"/>
    <property type="match status" value="1"/>
</dbReference>
<organism evidence="5 6">
    <name type="scientific">Mageeibacillus indolicus</name>
    <dbReference type="NCBI Taxonomy" id="884684"/>
    <lineage>
        <taxon>Bacteria</taxon>
        <taxon>Bacillati</taxon>
        <taxon>Bacillota</taxon>
        <taxon>Clostridia</taxon>
        <taxon>Eubacteriales</taxon>
        <taxon>Oscillospiraceae</taxon>
        <taxon>Mageeibacillus</taxon>
    </lineage>
</organism>
<evidence type="ECO:0000256" key="2">
    <source>
        <dbReference type="ARBA" id="ARBA00022840"/>
    </source>
</evidence>